<dbReference type="AlphaFoldDB" id="A0A3M6UX17"/>
<dbReference type="InterPro" id="IPR011990">
    <property type="entry name" value="TPR-like_helical_dom_sf"/>
</dbReference>
<dbReference type="EMBL" id="RCHS01000537">
    <property type="protein sequence ID" value="RMX58212.1"/>
    <property type="molecule type" value="Genomic_DNA"/>
</dbReference>
<dbReference type="PROSITE" id="PS50005">
    <property type="entry name" value="TPR"/>
    <property type="match status" value="3"/>
</dbReference>
<sequence>MIYRNLGDIHTSLKEFENAEKWYMRALSMSKELRNKSGEAFTYKGLRGFYHGKNDYAKAETYARKALEVYTEIGDKKEEGTLNCVLGTLCHFLGRYEEALEFHWRSFAICKKIGDRIGEGQQYANLAVVYQSMGDFCKAKQYFEQALRINKETNLTLGQGIDYGNLATIYRHLGDNARAQECSEKALELKSGTGLQDTTLSEYLHLGISCQNRGQYVQAKEHFEKGRKIAREVGERSQEGSILSELAELESITGESEKAKAYFKEALQIFKDIGDIAQEALQLNNLGTVYQLEGDIPTAVRYLERSLQIFKQIGNKHFESVVLGALGDLYNSQGEYERAMQQYQQGLNIVKETKGKTVEAKILNSLGNCYFDQKDMKKAMMFFKQALSCCEKIEDLRGTSICCCSIACVYHLTLDRENFWLYLKRSIRALEETQKSIGESEYYKIGFADKHDRPYKLMVTTLITLKKFDLALSIVELVRARSLAELMVKRYSAPPLPDLDSSQLTCFHHTVRDKDKSCLSFYFAQGNLFSWILRANQETMLKADKTEDFLENIQRQGSRSTQDWVENLANQCYRQFLLLPGEQCEDRSLFPLHKDFDRRSPAEPQESPKFEQGQNTCQVKEKNEGSSNEEPPLKVLYKVIIAPVADLLKGSEIIVVPDSSLSRVPFSALMNERGEFLAEKFKIRYTPSLTTLKLIQDSPADYHSGSGVLIVGDPDVGTVTHQGSELTFSPLPCARKEVEMIGKILHVQPLTGKEATKEAVLQKIHSVSLIHIAAHGEPERGHIALASSNREKNDFLLTMADISAVRLRAKLVVLSCCHSGKGHIKAEGVVGIARAFLGSGARSVLASLWAVDDEATMEFMKQFYQHLVNGKSTSESLHESMKWMRENPDYSEVRKWAPFVLIGDDVSFQFAK</sequence>
<comment type="caution">
    <text evidence="4">The sequence shown here is derived from an EMBL/GenBank/DDBJ whole genome shotgun (WGS) entry which is preliminary data.</text>
</comment>
<name>A0A3M6UX17_POCDA</name>
<dbReference type="Pfam" id="PF12770">
    <property type="entry name" value="CHAT"/>
    <property type="match status" value="1"/>
</dbReference>
<feature type="domain" description="CHAT" evidence="3">
    <location>
        <begin position="631"/>
        <end position="904"/>
    </location>
</feature>
<evidence type="ECO:0000313" key="4">
    <source>
        <dbReference type="EMBL" id="RMX58212.1"/>
    </source>
</evidence>
<dbReference type="Pfam" id="PF13181">
    <property type="entry name" value="TPR_8"/>
    <property type="match status" value="2"/>
</dbReference>
<dbReference type="SUPFAM" id="SSF48452">
    <property type="entry name" value="TPR-like"/>
    <property type="match status" value="3"/>
</dbReference>
<feature type="repeat" description="TPR" evidence="1">
    <location>
        <begin position="360"/>
        <end position="393"/>
    </location>
</feature>
<evidence type="ECO:0000313" key="5">
    <source>
        <dbReference type="Proteomes" id="UP000275408"/>
    </source>
</evidence>
<evidence type="ECO:0000256" key="2">
    <source>
        <dbReference type="SAM" id="MobiDB-lite"/>
    </source>
</evidence>
<keyword evidence="1" id="KW-0802">TPR repeat</keyword>
<dbReference type="Pfam" id="PF13424">
    <property type="entry name" value="TPR_12"/>
    <property type="match status" value="4"/>
</dbReference>
<dbReference type="PANTHER" id="PTHR10098">
    <property type="entry name" value="RAPSYN-RELATED"/>
    <property type="match status" value="1"/>
</dbReference>
<accession>A0A3M6UX17</accession>
<dbReference type="InterPro" id="IPR019734">
    <property type="entry name" value="TPR_rpt"/>
</dbReference>
<feature type="repeat" description="TPR" evidence="1">
    <location>
        <begin position="320"/>
        <end position="353"/>
    </location>
</feature>
<protein>
    <recommendedName>
        <fullName evidence="3">CHAT domain-containing protein</fullName>
    </recommendedName>
</protein>
<evidence type="ECO:0000256" key="1">
    <source>
        <dbReference type="PROSITE-ProRule" id="PRU00339"/>
    </source>
</evidence>
<proteinExistence type="predicted"/>
<feature type="repeat" description="TPR" evidence="1">
    <location>
        <begin position="120"/>
        <end position="153"/>
    </location>
</feature>
<dbReference type="OrthoDB" id="9991614at2759"/>
<dbReference type="SMART" id="SM00028">
    <property type="entry name" value="TPR"/>
    <property type="match status" value="10"/>
</dbReference>
<feature type="compositionally biased region" description="Basic and acidic residues" evidence="2">
    <location>
        <begin position="595"/>
        <end position="609"/>
    </location>
</feature>
<dbReference type="Gene3D" id="1.25.40.10">
    <property type="entry name" value="Tetratricopeptide repeat domain"/>
    <property type="match status" value="2"/>
</dbReference>
<keyword evidence="5" id="KW-1185">Reference proteome</keyword>
<dbReference type="Proteomes" id="UP000275408">
    <property type="component" value="Unassembled WGS sequence"/>
</dbReference>
<reference evidence="4 5" key="1">
    <citation type="journal article" date="2018" name="Sci. Rep.">
        <title>Comparative analysis of the Pocillopora damicornis genome highlights role of immune system in coral evolution.</title>
        <authorList>
            <person name="Cunning R."/>
            <person name="Bay R.A."/>
            <person name="Gillette P."/>
            <person name="Baker A.C."/>
            <person name="Traylor-Knowles N."/>
        </authorList>
    </citation>
    <scope>NUCLEOTIDE SEQUENCE [LARGE SCALE GENOMIC DNA]</scope>
    <source>
        <strain evidence="4">RSMAS</strain>
        <tissue evidence="4">Whole animal</tissue>
    </source>
</reference>
<dbReference type="InterPro" id="IPR024983">
    <property type="entry name" value="CHAT_dom"/>
</dbReference>
<organism evidence="4 5">
    <name type="scientific">Pocillopora damicornis</name>
    <name type="common">Cauliflower coral</name>
    <name type="synonym">Millepora damicornis</name>
    <dbReference type="NCBI Taxonomy" id="46731"/>
    <lineage>
        <taxon>Eukaryota</taxon>
        <taxon>Metazoa</taxon>
        <taxon>Cnidaria</taxon>
        <taxon>Anthozoa</taxon>
        <taxon>Hexacorallia</taxon>
        <taxon>Scleractinia</taxon>
        <taxon>Astrocoeniina</taxon>
        <taxon>Pocilloporidae</taxon>
        <taxon>Pocillopora</taxon>
    </lineage>
</organism>
<evidence type="ECO:0000259" key="3">
    <source>
        <dbReference type="Pfam" id="PF12770"/>
    </source>
</evidence>
<feature type="region of interest" description="Disordered" evidence="2">
    <location>
        <begin position="595"/>
        <end position="629"/>
    </location>
</feature>
<gene>
    <name evidence="4" type="ORF">pdam_00000028</name>
</gene>
<dbReference type="STRING" id="46731.A0A3M6UX17"/>
<dbReference type="PANTHER" id="PTHR10098:SF108">
    <property type="entry name" value="TETRATRICOPEPTIDE REPEAT PROTEIN 28"/>
    <property type="match status" value="1"/>
</dbReference>